<keyword evidence="7" id="KW-0735">Signal-anchor</keyword>
<evidence type="ECO:0000256" key="11">
    <source>
        <dbReference type="ARBA" id="ARBA00023180"/>
    </source>
</evidence>
<evidence type="ECO:0000256" key="9">
    <source>
        <dbReference type="ARBA" id="ARBA00023034"/>
    </source>
</evidence>
<keyword evidence="11" id="KW-0325">Glycoprotein</keyword>
<accession>A0A9Q1MIB5</accession>
<comment type="caution">
    <text evidence="15">The sequence shown here is derived from an EMBL/GenBank/DDBJ whole genome shotgun (WGS) entry which is preliminary data.</text>
</comment>
<evidence type="ECO:0000256" key="8">
    <source>
        <dbReference type="ARBA" id="ARBA00022989"/>
    </source>
</evidence>
<dbReference type="GO" id="GO:0047262">
    <property type="term" value="F:polygalacturonate 4-alpha-galacturonosyltransferase activity"/>
    <property type="evidence" value="ECO:0007669"/>
    <property type="project" value="InterPro"/>
</dbReference>
<evidence type="ECO:0000313" key="16">
    <source>
        <dbReference type="Proteomes" id="UP001152561"/>
    </source>
</evidence>
<evidence type="ECO:0000256" key="6">
    <source>
        <dbReference type="ARBA" id="ARBA00022692"/>
    </source>
</evidence>
<keyword evidence="12 13" id="KW-0961">Cell wall biogenesis/degradation</keyword>
<keyword evidence="4 13" id="KW-0328">Glycosyltransferase</keyword>
<feature type="region of interest" description="Disordered" evidence="14">
    <location>
        <begin position="87"/>
        <end position="157"/>
    </location>
</feature>
<dbReference type="Gene3D" id="3.90.550.10">
    <property type="entry name" value="Spore Coat Polysaccharide Biosynthesis Protein SpsA, Chain A"/>
    <property type="match status" value="1"/>
</dbReference>
<comment type="pathway">
    <text evidence="2 13">Glycan metabolism; pectin biosynthesis.</text>
</comment>
<evidence type="ECO:0000256" key="7">
    <source>
        <dbReference type="ARBA" id="ARBA00022968"/>
    </source>
</evidence>
<keyword evidence="6" id="KW-0812">Transmembrane</keyword>
<dbReference type="EC" id="2.4.1.-" evidence="13"/>
<gene>
    <name evidence="15" type="ORF">K7X08_022613</name>
</gene>
<feature type="compositionally biased region" description="Basic and acidic residues" evidence="14">
    <location>
        <begin position="133"/>
        <end position="143"/>
    </location>
</feature>
<organism evidence="15 16">
    <name type="scientific">Anisodus acutangulus</name>
    <dbReference type="NCBI Taxonomy" id="402998"/>
    <lineage>
        <taxon>Eukaryota</taxon>
        <taxon>Viridiplantae</taxon>
        <taxon>Streptophyta</taxon>
        <taxon>Embryophyta</taxon>
        <taxon>Tracheophyta</taxon>
        <taxon>Spermatophyta</taxon>
        <taxon>Magnoliopsida</taxon>
        <taxon>eudicotyledons</taxon>
        <taxon>Gunneridae</taxon>
        <taxon>Pentapetalae</taxon>
        <taxon>asterids</taxon>
        <taxon>lamiids</taxon>
        <taxon>Solanales</taxon>
        <taxon>Solanaceae</taxon>
        <taxon>Solanoideae</taxon>
        <taxon>Hyoscyameae</taxon>
        <taxon>Anisodus</taxon>
    </lineage>
</organism>
<dbReference type="InterPro" id="IPR029044">
    <property type="entry name" value="Nucleotide-diphossugar_trans"/>
</dbReference>
<evidence type="ECO:0000256" key="14">
    <source>
        <dbReference type="SAM" id="MobiDB-lite"/>
    </source>
</evidence>
<sequence length="596" mass="68407">MRIFRRRTRIFFILCLFAVCVTTPILLLSSHRLRHLGSDASKEFVGDLSILKHRIEVQALSAVQQEEVESLKEPILNVYRDGDQSSTVSLDTIDKNDSPGQPKNVSLPGNDVTTHDAEKENQPSLPEQTLATTREKEKSRSKEAQQGQNVQSHPWRALDEKVKEVKDQLIRAKAFLNFVPAGSNSNFVKEIKLRIKDLERAAGEVSKDSDLSRRAIQKMKAMDLTLSKASKLFPECSSMVKKLRAMTYNAEEQLRSQKNQASFLVNLAGRTTPKGLHCLSMRLTTEYFALQPEEQKLPNQHKLQNPDLYHFAVFSDNVLACSAVVNSTVSTARAPEKIVFHIVTDSLNLPAMTMWFLSNPPGKATIQVQSIDRFDWLSNKDILQKQESLDPRYTSPLNHLRFYLPDIFPSLNKIVLLDHDVIVKRDLSGLWHINMKGKVNGAVETCLEGEPSFRRMDMLINFTDPMVATRFDVKSCTWAFGMNMFDLQEWRKRNLTGVYYKYLEMGSNRPLMKAGTLPIGWMTFYKHTRAIDRRWHVLGLGYESGVKLNEIEQAVVIHYDGVMKPWLEIGLHKFKPYWKKHVRYEHPFLQQCNIQD</sequence>
<feature type="compositionally biased region" description="Polar residues" evidence="14">
    <location>
        <begin position="122"/>
        <end position="132"/>
    </location>
</feature>
<dbReference type="EMBL" id="JAJAGQ010000006">
    <property type="protein sequence ID" value="KAJ8560753.1"/>
    <property type="molecule type" value="Genomic_DNA"/>
</dbReference>
<dbReference type="Proteomes" id="UP001152561">
    <property type="component" value="Unassembled WGS sequence"/>
</dbReference>
<keyword evidence="16" id="KW-1185">Reference proteome</keyword>
<reference evidence="16" key="1">
    <citation type="journal article" date="2023" name="Proc. Natl. Acad. Sci. U.S.A.">
        <title>Genomic and structural basis for evolution of tropane alkaloid biosynthesis.</title>
        <authorList>
            <person name="Wanga Y.-J."/>
            <person name="Taina T."/>
            <person name="Yua J.-Y."/>
            <person name="Lia J."/>
            <person name="Xua B."/>
            <person name="Chenc J."/>
            <person name="D'Auriad J.C."/>
            <person name="Huanga J.-P."/>
            <person name="Huanga S.-X."/>
        </authorList>
    </citation>
    <scope>NUCLEOTIDE SEQUENCE [LARGE SCALE GENOMIC DNA]</scope>
    <source>
        <strain evidence="16">cv. KIB-2019</strain>
    </source>
</reference>
<evidence type="ECO:0000256" key="13">
    <source>
        <dbReference type="RuleBase" id="RU362027"/>
    </source>
</evidence>
<comment type="similarity">
    <text evidence="3 13">Belongs to the glycosyltransferase 8 family.</text>
</comment>
<dbReference type="PANTHER" id="PTHR32116">
    <property type="entry name" value="GALACTURONOSYLTRANSFERASE 4-RELATED"/>
    <property type="match status" value="1"/>
</dbReference>
<dbReference type="AlphaFoldDB" id="A0A9Q1MIB5"/>
<evidence type="ECO:0000256" key="3">
    <source>
        <dbReference type="ARBA" id="ARBA00006351"/>
    </source>
</evidence>
<name>A0A9Q1MIB5_9SOLA</name>
<evidence type="ECO:0000256" key="5">
    <source>
        <dbReference type="ARBA" id="ARBA00022679"/>
    </source>
</evidence>
<dbReference type="OrthoDB" id="411524at2759"/>
<comment type="subcellular location">
    <subcellularLocation>
        <location evidence="1 13">Golgi apparatus membrane</location>
        <topology evidence="1 13">Single-pass type II membrane protein</topology>
    </subcellularLocation>
</comment>
<protein>
    <recommendedName>
        <fullName evidence="13">Hexosyltransferase</fullName>
        <ecNumber evidence="13">2.4.1.-</ecNumber>
    </recommendedName>
</protein>
<dbReference type="GO" id="GO:0000139">
    <property type="term" value="C:Golgi membrane"/>
    <property type="evidence" value="ECO:0007669"/>
    <property type="project" value="UniProtKB-SubCell"/>
</dbReference>
<proteinExistence type="inferred from homology"/>
<evidence type="ECO:0000256" key="4">
    <source>
        <dbReference type="ARBA" id="ARBA00022676"/>
    </source>
</evidence>
<dbReference type="PANTHER" id="PTHR32116:SF70">
    <property type="entry name" value="HEXOSYLTRANSFERASE"/>
    <property type="match status" value="1"/>
</dbReference>
<keyword evidence="5" id="KW-0808">Transferase</keyword>
<dbReference type="Pfam" id="PF25557">
    <property type="entry name" value="GAUT_1"/>
    <property type="match status" value="1"/>
</dbReference>
<dbReference type="SUPFAM" id="SSF53448">
    <property type="entry name" value="Nucleotide-diphospho-sugar transferases"/>
    <property type="match status" value="1"/>
</dbReference>
<dbReference type="GO" id="GO:0071555">
    <property type="term" value="P:cell wall organization"/>
    <property type="evidence" value="ECO:0007669"/>
    <property type="project" value="UniProtKB-KW"/>
</dbReference>
<evidence type="ECO:0000256" key="10">
    <source>
        <dbReference type="ARBA" id="ARBA00023136"/>
    </source>
</evidence>
<dbReference type="InterPro" id="IPR029993">
    <property type="entry name" value="GAUT"/>
</dbReference>
<keyword evidence="8" id="KW-1133">Transmembrane helix</keyword>
<dbReference type="Pfam" id="PF01501">
    <property type="entry name" value="Glyco_transf_8"/>
    <property type="match status" value="1"/>
</dbReference>
<dbReference type="InterPro" id="IPR002495">
    <property type="entry name" value="Glyco_trans_8"/>
</dbReference>
<dbReference type="FunFam" id="3.90.550.10:FF:000056">
    <property type="entry name" value="Hexosyltransferase"/>
    <property type="match status" value="1"/>
</dbReference>
<evidence type="ECO:0000256" key="2">
    <source>
        <dbReference type="ARBA" id="ARBA00004877"/>
    </source>
</evidence>
<keyword evidence="10" id="KW-0472">Membrane</keyword>
<evidence type="ECO:0000256" key="12">
    <source>
        <dbReference type="ARBA" id="ARBA00023316"/>
    </source>
</evidence>
<dbReference type="CDD" id="cd06429">
    <property type="entry name" value="GT8_like_1"/>
    <property type="match status" value="1"/>
</dbReference>
<keyword evidence="9 13" id="KW-0333">Golgi apparatus</keyword>
<evidence type="ECO:0000313" key="15">
    <source>
        <dbReference type="EMBL" id="KAJ8560753.1"/>
    </source>
</evidence>
<evidence type="ECO:0000256" key="1">
    <source>
        <dbReference type="ARBA" id="ARBA00004323"/>
    </source>
</evidence>